<proteinExistence type="predicted"/>
<feature type="domain" description="MaoC-like" evidence="1">
    <location>
        <begin position="241"/>
        <end position="314"/>
    </location>
</feature>
<dbReference type="SUPFAM" id="SSF54637">
    <property type="entry name" value="Thioesterase/thiol ester dehydrase-isomerase"/>
    <property type="match status" value="1"/>
</dbReference>
<dbReference type="CDD" id="cd03441">
    <property type="entry name" value="R_hydratase_like"/>
    <property type="match status" value="1"/>
</dbReference>
<dbReference type="InterPro" id="IPR002539">
    <property type="entry name" value="MaoC-like_dom"/>
</dbReference>
<evidence type="ECO:0000313" key="3">
    <source>
        <dbReference type="Proteomes" id="UP001055172"/>
    </source>
</evidence>
<keyword evidence="3" id="KW-1185">Reference proteome</keyword>
<dbReference type="PANTHER" id="PTHR43841">
    <property type="entry name" value="3-HYDROXYACYL-THIOESTER DEHYDRATASE HTDX-RELATED"/>
    <property type="match status" value="1"/>
</dbReference>
<gene>
    <name evidence="2" type="ORF">ColLi_11802</name>
</gene>
<dbReference type="PANTHER" id="PTHR43841:SF1">
    <property type="entry name" value="3-HYDROXYACYL-THIOESTER DEHYDRATASE X"/>
    <property type="match status" value="1"/>
</dbReference>
<dbReference type="AlphaFoldDB" id="A0AA37GX57"/>
<sequence>MALVLIVTIAFAALAAGFAAAYRLRQIFAGATLVTVDFSPHRLRPGEVAMLIAAVMSKTIRRKLGFRQQAPPELSVTAPFLVRPEDVQQYYRAVAHDATNSMTIDGAHLPLFLSALTTPAMLLLLANSSCAISSLGSVNVKNRFEVILPGSCDLSLLSVAGRASVQATVRHEPRIVKRGREYDLEVSILVKSDVSGGETLPVFRQIFTMLEFGKGTGEAIRESRAGKVAEDAPVVEALSTFTFSSSDPWDWAALCRDYNFIHLSTVAARVLGMSGRVAHGNHVLGKAIQALLERQAVGFNRDQPIWFEARFRRPMAIPGMFTVGELLPRTGLGSFAVFSKGKKCIEADYGVLQSEERA</sequence>
<dbReference type="EMBL" id="BPPX01000036">
    <property type="protein sequence ID" value="GJC88964.1"/>
    <property type="molecule type" value="Genomic_DNA"/>
</dbReference>
<accession>A0AA37GX57</accession>
<reference evidence="2 3" key="1">
    <citation type="submission" date="2021-07" db="EMBL/GenBank/DDBJ databases">
        <title>Genome data of Colletotrichum spaethianum.</title>
        <authorList>
            <person name="Utami Y.D."/>
            <person name="Hiruma K."/>
        </authorList>
    </citation>
    <scope>NUCLEOTIDE SEQUENCE [LARGE SCALE GENOMIC DNA]</scope>
    <source>
        <strain evidence="2 3">MAFF 242679</strain>
    </source>
</reference>
<organism evidence="2 3">
    <name type="scientific">Colletotrichum liriopes</name>
    <dbReference type="NCBI Taxonomy" id="708192"/>
    <lineage>
        <taxon>Eukaryota</taxon>
        <taxon>Fungi</taxon>
        <taxon>Dikarya</taxon>
        <taxon>Ascomycota</taxon>
        <taxon>Pezizomycotina</taxon>
        <taxon>Sordariomycetes</taxon>
        <taxon>Hypocreomycetidae</taxon>
        <taxon>Glomerellales</taxon>
        <taxon>Glomerellaceae</taxon>
        <taxon>Colletotrichum</taxon>
        <taxon>Colletotrichum spaethianum species complex</taxon>
    </lineage>
</organism>
<evidence type="ECO:0000259" key="1">
    <source>
        <dbReference type="Pfam" id="PF01575"/>
    </source>
</evidence>
<evidence type="ECO:0000313" key="2">
    <source>
        <dbReference type="EMBL" id="GJC88964.1"/>
    </source>
</evidence>
<dbReference type="Gene3D" id="3.10.129.10">
    <property type="entry name" value="Hotdog Thioesterase"/>
    <property type="match status" value="1"/>
</dbReference>
<protein>
    <recommendedName>
        <fullName evidence="1">MaoC-like domain-containing protein</fullName>
    </recommendedName>
</protein>
<dbReference type="Pfam" id="PF01575">
    <property type="entry name" value="MaoC_dehydratas"/>
    <property type="match status" value="1"/>
</dbReference>
<dbReference type="Proteomes" id="UP001055172">
    <property type="component" value="Unassembled WGS sequence"/>
</dbReference>
<name>A0AA37GX57_9PEZI</name>
<dbReference type="InterPro" id="IPR029069">
    <property type="entry name" value="HotDog_dom_sf"/>
</dbReference>
<comment type="caution">
    <text evidence="2">The sequence shown here is derived from an EMBL/GenBank/DDBJ whole genome shotgun (WGS) entry which is preliminary data.</text>
</comment>